<dbReference type="Proteomes" id="UP001596548">
    <property type="component" value="Unassembled WGS sequence"/>
</dbReference>
<comment type="caution">
    <text evidence="1">The sequence shown here is derived from an EMBL/GenBank/DDBJ whole genome shotgun (WGS) entry which is preliminary data.</text>
</comment>
<dbReference type="RefSeq" id="WP_378978311.1">
    <property type="nucleotide sequence ID" value="NZ_JBHTBJ010000095.1"/>
</dbReference>
<sequence>MSFDLAVLAIDGWADVSEVAAMADRCRSSAHIEGELDDRIVGFYERLRARFPDYPPYWDSDDCPWMSMPLDVGIDHVFMCLSFSERSTPAITFITELATEHGLTLWDPQDGSAHKPVAAPSRQEVTAWWRDLLDGQCSREETFERVRPWVEDPPDAIDDPITLMGLQQLHGFGLTAEPEPVKSNETIS</sequence>
<evidence type="ECO:0000313" key="2">
    <source>
        <dbReference type="Proteomes" id="UP001596548"/>
    </source>
</evidence>
<dbReference type="EMBL" id="JBHTBJ010000095">
    <property type="protein sequence ID" value="MFC7280226.1"/>
    <property type="molecule type" value="Genomic_DNA"/>
</dbReference>
<gene>
    <name evidence="1" type="ORF">ACFQS1_40265</name>
</gene>
<keyword evidence="2" id="KW-1185">Reference proteome</keyword>
<accession>A0ABW2I5S3</accession>
<protein>
    <submittedName>
        <fullName evidence="1">Uncharacterized protein</fullName>
    </submittedName>
</protein>
<evidence type="ECO:0000313" key="1">
    <source>
        <dbReference type="EMBL" id="MFC7280226.1"/>
    </source>
</evidence>
<proteinExistence type="predicted"/>
<name>A0ABW2I5S3_9ACTN</name>
<organism evidence="1 2">
    <name type="scientific">Paractinoplanes rhizophilus</name>
    <dbReference type="NCBI Taxonomy" id="1416877"/>
    <lineage>
        <taxon>Bacteria</taxon>
        <taxon>Bacillati</taxon>
        <taxon>Actinomycetota</taxon>
        <taxon>Actinomycetes</taxon>
        <taxon>Micromonosporales</taxon>
        <taxon>Micromonosporaceae</taxon>
        <taxon>Paractinoplanes</taxon>
    </lineage>
</organism>
<reference evidence="2" key="1">
    <citation type="journal article" date="2019" name="Int. J. Syst. Evol. Microbiol.">
        <title>The Global Catalogue of Microorganisms (GCM) 10K type strain sequencing project: providing services to taxonomists for standard genome sequencing and annotation.</title>
        <authorList>
            <consortium name="The Broad Institute Genomics Platform"/>
            <consortium name="The Broad Institute Genome Sequencing Center for Infectious Disease"/>
            <person name="Wu L."/>
            <person name="Ma J."/>
        </authorList>
    </citation>
    <scope>NUCLEOTIDE SEQUENCE [LARGE SCALE GENOMIC DNA]</scope>
    <source>
        <strain evidence="2">XZYJT-10</strain>
    </source>
</reference>